<protein>
    <submittedName>
        <fullName evidence="2 3">Uncharacterized protein</fullName>
    </submittedName>
</protein>
<name>J3NWU1_GAET3</name>
<evidence type="ECO:0000313" key="4">
    <source>
        <dbReference type="Proteomes" id="UP000006039"/>
    </source>
</evidence>
<evidence type="ECO:0000313" key="2">
    <source>
        <dbReference type="EMBL" id="EJT75823.1"/>
    </source>
</evidence>
<reference evidence="4" key="1">
    <citation type="submission" date="2010-07" db="EMBL/GenBank/DDBJ databases">
        <title>The genome sequence of Gaeumannomyces graminis var. tritici strain R3-111a-1.</title>
        <authorList>
            <consortium name="The Broad Institute Genome Sequencing Platform"/>
            <person name="Ma L.-J."/>
            <person name="Dead R."/>
            <person name="Young S."/>
            <person name="Zeng Q."/>
            <person name="Koehrsen M."/>
            <person name="Alvarado L."/>
            <person name="Berlin A."/>
            <person name="Chapman S.B."/>
            <person name="Chen Z."/>
            <person name="Freedman E."/>
            <person name="Gellesch M."/>
            <person name="Goldberg J."/>
            <person name="Griggs A."/>
            <person name="Gujja S."/>
            <person name="Heilman E.R."/>
            <person name="Heiman D."/>
            <person name="Hepburn T."/>
            <person name="Howarth C."/>
            <person name="Jen D."/>
            <person name="Larson L."/>
            <person name="Mehta T."/>
            <person name="Neiman D."/>
            <person name="Pearson M."/>
            <person name="Roberts A."/>
            <person name="Saif S."/>
            <person name="Shea T."/>
            <person name="Shenoy N."/>
            <person name="Sisk P."/>
            <person name="Stolte C."/>
            <person name="Sykes S."/>
            <person name="Walk T."/>
            <person name="White J."/>
            <person name="Yandava C."/>
            <person name="Haas B."/>
            <person name="Nusbaum C."/>
            <person name="Birren B."/>
        </authorList>
    </citation>
    <scope>NUCLEOTIDE SEQUENCE [LARGE SCALE GENOMIC DNA]</scope>
    <source>
        <strain evidence="4">R3-111a-1</strain>
    </source>
</reference>
<feature type="region of interest" description="Disordered" evidence="1">
    <location>
        <begin position="1"/>
        <end position="22"/>
    </location>
</feature>
<reference evidence="2" key="3">
    <citation type="submission" date="2010-09" db="EMBL/GenBank/DDBJ databases">
        <title>Annotation of Gaeumannomyces graminis var. tritici R3-111a-1.</title>
        <authorList>
            <consortium name="The Broad Institute Genome Sequencing Platform"/>
            <person name="Ma L.-J."/>
            <person name="Dead R."/>
            <person name="Young S.K."/>
            <person name="Zeng Q."/>
            <person name="Gargeya S."/>
            <person name="Fitzgerald M."/>
            <person name="Haas B."/>
            <person name="Abouelleil A."/>
            <person name="Alvarado L."/>
            <person name="Arachchi H.M."/>
            <person name="Berlin A."/>
            <person name="Brown A."/>
            <person name="Chapman S.B."/>
            <person name="Chen Z."/>
            <person name="Dunbar C."/>
            <person name="Freedman E."/>
            <person name="Gearin G."/>
            <person name="Gellesch M."/>
            <person name="Goldberg J."/>
            <person name="Griggs A."/>
            <person name="Gujja S."/>
            <person name="Heiman D."/>
            <person name="Howarth C."/>
            <person name="Larson L."/>
            <person name="Lui A."/>
            <person name="MacDonald P.J.P."/>
            <person name="Mehta T."/>
            <person name="Montmayeur A."/>
            <person name="Murphy C."/>
            <person name="Neiman D."/>
            <person name="Pearson M."/>
            <person name="Priest M."/>
            <person name="Roberts A."/>
            <person name="Saif S."/>
            <person name="Shea T."/>
            <person name="Shenoy N."/>
            <person name="Sisk P."/>
            <person name="Stolte C."/>
            <person name="Sykes S."/>
            <person name="Yandava C."/>
            <person name="Wortman J."/>
            <person name="Nusbaum C."/>
            <person name="Birren B."/>
        </authorList>
    </citation>
    <scope>NUCLEOTIDE SEQUENCE</scope>
    <source>
        <strain evidence="2">R3-111a-1</strain>
    </source>
</reference>
<organism evidence="2">
    <name type="scientific">Gaeumannomyces tritici (strain R3-111a-1)</name>
    <name type="common">Wheat and barley take-all root rot fungus</name>
    <name type="synonym">Gaeumannomyces graminis var. tritici</name>
    <dbReference type="NCBI Taxonomy" id="644352"/>
    <lineage>
        <taxon>Eukaryota</taxon>
        <taxon>Fungi</taxon>
        <taxon>Dikarya</taxon>
        <taxon>Ascomycota</taxon>
        <taxon>Pezizomycotina</taxon>
        <taxon>Sordariomycetes</taxon>
        <taxon>Sordariomycetidae</taxon>
        <taxon>Magnaporthales</taxon>
        <taxon>Magnaporthaceae</taxon>
        <taxon>Gaeumannomyces</taxon>
    </lineage>
</organism>
<dbReference type="VEuPathDB" id="FungiDB:GGTG_05752"/>
<dbReference type="EMBL" id="GL385397">
    <property type="protein sequence ID" value="EJT75823.1"/>
    <property type="molecule type" value="Genomic_DNA"/>
</dbReference>
<proteinExistence type="predicted"/>
<reference evidence="3" key="5">
    <citation type="submission" date="2018-04" db="UniProtKB">
        <authorList>
            <consortium name="EnsemblFungi"/>
        </authorList>
    </citation>
    <scope>IDENTIFICATION</scope>
    <source>
        <strain evidence="3">R3-111a-1</strain>
    </source>
</reference>
<keyword evidence="4" id="KW-1185">Reference proteome</keyword>
<sequence length="89" mass="9099">MPQTASDAMSLLSHSKSRSDETGRCVCTLSAARLKDRGAGLHARAAAGFPIVGVPGSSREQARGAMFVARCMGVGPDAESGKRTAHGSV</sequence>
<dbReference type="AlphaFoldDB" id="J3NWU1"/>
<dbReference type="Proteomes" id="UP000006039">
    <property type="component" value="Unassembled WGS sequence"/>
</dbReference>
<evidence type="ECO:0000313" key="3">
    <source>
        <dbReference type="EnsemblFungi" id="EJT75823"/>
    </source>
</evidence>
<dbReference type="EnsemblFungi" id="EJT75823">
    <property type="protein sequence ID" value="EJT75823"/>
    <property type="gene ID" value="GGTG_05752"/>
</dbReference>
<accession>J3NWU1</accession>
<evidence type="ECO:0000256" key="1">
    <source>
        <dbReference type="SAM" id="MobiDB-lite"/>
    </source>
</evidence>
<reference evidence="3" key="4">
    <citation type="journal article" date="2015" name="G3 (Bethesda)">
        <title>Genome sequences of three phytopathogenic species of the Magnaporthaceae family of fungi.</title>
        <authorList>
            <person name="Okagaki L.H."/>
            <person name="Nunes C.C."/>
            <person name="Sailsbery J."/>
            <person name="Clay B."/>
            <person name="Brown D."/>
            <person name="John T."/>
            <person name="Oh Y."/>
            <person name="Young N."/>
            <person name="Fitzgerald M."/>
            <person name="Haas B.J."/>
            <person name="Zeng Q."/>
            <person name="Young S."/>
            <person name="Adiconis X."/>
            <person name="Fan L."/>
            <person name="Levin J.Z."/>
            <person name="Mitchell T.K."/>
            <person name="Okubara P.A."/>
            <person name="Farman M.L."/>
            <person name="Kohn L.M."/>
            <person name="Birren B."/>
            <person name="Ma L.-J."/>
            <person name="Dean R.A."/>
        </authorList>
    </citation>
    <scope>NUCLEOTIDE SEQUENCE</scope>
    <source>
        <strain evidence="3">R3-111a-1</strain>
    </source>
</reference>
<dbReference type="HOGENOM" id="CLU_2454855_0_0_1"/>
<gene>
    <name evidence="3" type="primary">20346210</name>
    <name evidence="2" type="ORF">GGTG_05752</name>
</gene>
<dbReference type="GeneID" id="20346210"/>
<reference evidence="2" key="2">
    <citation type="submission" date="2010-07" db="EMBL/GenBank/DDBJ databases">
        <authorList>
            <consortium name="The Broad Institute Genome Sequencing Platform"/>
            <consortium name="Broad Institute Genome Sequencing Center for Infectious Disease"/>
            <person name="Ma L.-J."/>
            <person name="Dead R."/>
            <person name="Young S."/>
            <person name="Zeng Q."/>
            <person name="Koehrsen M."/>
            <person name="Alvarado L."/>
            <person name="Berlin A."/>
            <person name="Chapman S.B."/>
            <person name="Chen Z."/>
            <person name="Freedman E."/>
            <person name="Gellesch M."/>
            <person name="Goldberg J."/>
            <person name="Griggs A."/>
            <person name="Gujja S."/>
            <person name="Heilman E.R."/>
            <person name="Heiman D."/>
            <person name="Hepburn T."/>
            <person name="Howarth C."/>
            <person name="Jen D."/>
            <person name="Larson L."/>
            <person name="Mehta T."/>
            <person name="Neiman D."/>
            <person name="Pearson M."/>
            <person name="Roberts A."/>
            <person name="Saif S."/>
            <person name="Shea T."/>
            <person name="Shenoy N."/>
            <person name="Sisk P."/>
            <person name="Stolte C."/>
            <person name="Sykes S."/>
            <person name="Walk T."/>
            <person name="White J."/>
            <person name="Yandava C."/>
            <person name="Haas B."/>
            <person name="Nusbaum C."/>
            <person name="Birren B."/>
        </authorList>
    </citation>
    <scope>NUCLEOTIDE SEQUENCE</scope>
    <source>
        <strain evidence="2">R3-111a-1</strain>
    </source>
</reference>
<dbReference type="RefSeq" id="XP_009221823.1">
    <property type="nucleotide sequence ID" value="XM_009223559.1"/>
</dbReference>